<name>A0A0H2S1E4_9AGAM</name>
<dbReference type="AlphaFoldDB" id="A0A0H2S1E4"/>
<keyword evidence="2" id="KW-1185">Reference proteome</keyword>
<dbReference type="Proteomes" id="UP000053477">
    <property type="component" value="Unassembled WGS sequence"/>
</dbReference>
<evidence type="ECO:0000313" key="2">
    <source>
        <dbReference type="Proteomes" id="UP000053477"/>
    </source>
</evidence>
<accession>A0A0H2S1E4</accession>
<dbReference type="EMBL" id="KQ085900">
    <property type="protein sequence ID" value="KLO17829.1"/>
    <property type="molecule type" value="Genomic_DNA"/>
</dbReference>
<organism evidence="1 2">
    <name type="scientific">Schizopora paradoxa</name>
    <dbReference type="NCBI Taxonomy" id="27342"/>
    <lineage>
        <taxon>Eukaryota</taxon>
        <taxon>Fungi</taxon>
        <taxon>Dikarya</taxon>
        <taxon>Basidiomycota</taxon>
        <taxon>Agaricomycotina</taxon>
        <taxon>Agaricomycetes</taxon>
        <taxon>Hymenochaetales</taxon>
        <taxon>Schizoporaceae</taxon>
        <taxon>Schizopora</taxon>
    </lineage>
</organism>
<sequence length="239" mass="26627">MDPTLCFDHELRTHFQCNNVSDALLARLLLTDGVEDTSLDLFISVINDPNFNPREVTFKRSGDILRLVAEQRQQDIDSLGNRSSQGMINVTAGVPGVVLDGVIDVLKDEFEDAALALRSRDGFSFATTDPPPDCFGFVLEERAALSDSRHALLTCCLVHTSWLGSAQRALGCALISPLKDLRNTLWCYIRSPLYSVWTRSVELKISCAEVMEGFAYLLSLFSRMPNVEFLRSILRGHIS</sequence>
<reference evidence="1 2" key="1">
    <citation type="submission" date="2015-04" db="EMBL/GenBank/DDBJ databases">
        <title>Complete genome sequence of Schizopora paradoxa KUC8140, a cosmopolitan wood degrader in East Asia.</title>
        <authorList>
            <consortium name="DOE Joint Genome Institute"/>
            <person name="Min B."/>
            <person name="Park H."/>
            <person name="Jang Y."/>
            <person name="Kim J.-J."/>
            <person name="Kim K.H."/>
            <person name="Pangilinan J."/>
            <person name="Lipzen A."/>
            <person name="Riley R."/>
            <person name="Grigoriev I.V."/>
            <person name="Spatafora J.W."/>
            <person name="Choi I.-G."/>
        </authorList>
    </citation>
    <scope>NUCLEOTIDE SEQUENCE [LARGE SCALE GENOMIC DNA]</scope>
    <source>
        <strain evidence="1 2">KUC8140</strain>
    </source>
</reference>
<dbReference type="InParanoid" id="A0A0H2S1E4"/>
<proteinExistence type="predicted"/>
<gene>
    <name evidence="1" type="ORF">SCHPADRAFT_143911</name>
</gene>
<dbReference type="OrthoDB" id="3291999at2759"/>
<protein>
    <submittedName>
        <fullName evidence="1">Uncharacterized protein</fullName>
    </submittedName>
</protein>
<evidence type="ECO:0000313" key="1">
    <source>
        <dbReference type="EMBL" id="KLO17829.1"/>
    </source>
</evidence>